<evidence type="ECO:0000313" key="2">
    <source>
        <dbReference type="EMBL" id="CVL07225.1"/>
    </source>
</evidence>
<feature type="compositionally biased region" description="Basic residues" evidence="1">
    <location>
        <begin position="137"/>
        <end position="146"/>
    </location>
</feature>
<reference evidence="3" key="1">
    <citation type="journal article" date="2016" name="Genome Biol. Evol.">
        <title>Comparative 'omics' of the Fusarium fujikuroi species complex highlights differences in genetic potential and metabolite synthesis.</title>
        <authorList>
            <person name="Niehaus E.-M."/>
            <person name="Muensterkoetter M."/>
            <person name="Proctor R.H."/>
            <person name="Brown D.W."/>
            <person name="Sharon A."/>
            <person name="Idan Y."/>
            <person name="Oren-Young L."/>
            <person name="Sieber C.M."/>
            <person name="Novak O."/>
            <person name="Pencik A."/>
            <person name="Tarkowska D."/>
            <person name="Hromadova K."/>
            <person name="Freeman S."/>
            <person name="Maymon M."/>
            <person name="Elazar M."/>
            <person name="Youssef S.A."/>
            <person name="El-Shabrawy E.S.M."/>
            <person name="Shalaby A.B.A."/>
            <person name="Houterman P."/>
            <person name="Brock N.L."/>
            <person name="Burkhardt I."/>
            <person name="Tsavkelova E.A."/>
            <person name="Dickschat J.S."/>
            <person name="Galuszka P."/>
            <person name="Gueldener U."/>
            <person name="Tudzynski B."/>
        </authorList>
    </citation>
    <scope>NUCLEOTIDE SEQUENCE [LARGE SCALE GENOMIC DNA]</scope>
    <source>
        <strain evidence="3">MRC7560</strain>
    </source>
</reference>
<dbReference type="AlphaFoldDB" id="A0A1L7UGS2"/>
<gene>
    <name evidence="2" type="ORF">FMAN_15338</name>
</gene>
<protein>
    <submittedName>
        <fullName evidence="2">Uncharacterized protein</fullName>
    </submittedName>
</protein>
<comment type="caution">
    <text evidence="2">The sequence shown here is derived from an EMBL/GenBank/DDBJ whole genome shotgun (WGS) entry which is preliminary data.</text>
</comment>
<dbReference type="Proteomes" id="UP000184255">
    <property type="component" value="Unassembled WGS sequence"/>
</dbReference>
<dbReference type="RefSeq" id="XP_041690363.1">
    <property type="nucleotide sequence ID" value="XM_041824931.1"/>
</dbReference>
<organism evidence="2 3">
    <name type="scientific">Fusarium mangiferae</name>
    <name type="common">Mango malformation disease fungus</name>
    <dbReference type="NCBI Taxonomy" id="192010"/>
    <lineage>
        <taxon>Eukaryota</taxon>
        <taxon>Fungi</taxon>
        <taxon>Dikarya</taxon>
        <taxon>Ascomycota</taxon>
        <taxon>Pezizomycotina</taxon>
        <taxon>Sordariomycetes</taxon>
        <taxon>Hypocreomycetidae</taxon>
        <taxon>Hypocreales</taxon>
        <taxon>Nectriaceae</taxon>
        <taxon>Fusarium</taxon>
        <taxon>Fusarium fujikuroi species complex</taxon>
    </lineage>
</organism>
<proteinExistence type="predicted"/>
<dbReference type="EMBL" id="FCQH01000019">
    <property type="protein sequence ID" value="CVL07225.1"/>
    <property type="molecule type" value="Genomic_DNA"/>
</dbReference>
<dbReference type="VEuPathDB" id="FungiDB:FMAN_15338"/>
<accession>A0A1L7UGS2</accession>
<name>A0A1L7UGS2_FUSMA</name>
<feature type="region of interest" description="Disordered" evidence="1">
    <location>
        <begin position="93"/>
        <end position="146"/>
    </location>
</feature>
<keyword evidence="3" id="KW-1185">Reference proteome</keyword>
<dbReference type="GeneID" id="65094579"/>
<evidence type="ECO:0000313" key="3">
    <source>
        <dbReference type="Proteomes" id="UP000184255"/>
    </source>
</evidence>
<evidence type="ECO:0000256" key="1">
    <source>
        <dbReference type="SAM" id="MobiDB-lite"/>
    </source>
</evidence>
<feature type="region of interest" description="Disordered" evidence="1">
    <location>
        <begin position="24"/>
        <end position="44"/>
    </location>
</feature>
<sequence>MTSLIGSLKRHYFRFWDYVSEEAEKKPVQESPVMTEPKPDLDQIPQASVAEIDRSIPSDQSAMPQAISPQQELTDISPCDCTIVEQNLRLGVERLTLGPSTAEKRARRGRVDDDDTDTQPAAKRRRLSEGRSYHPFHNGRRGRRVQ</sequence>